<dbReference type="InterPro" id="IPR022880">
    <property type="entry name" value="DNApol_IV"/>
</dbReference>
<comment type="similarity">
    <text evidence="2 17">Belongs to the DNA polymerase type-Y family.</text>
</comment>
<evidence type="ECO:0000256" key="13">
    <source>
        <dbReference type="ARBA" id="ARBA00023125"/>
    </source>
</evidence>
<keyword evidence="4 17" id="KW-0515">Mutator protein</keyword>
<dbReference type="HAMAP" id="MF_01113">
    <property type="entry name" value="DNApol_IV"/>
    <property type="match status" value="1"/>
</dbReference>
<evidence type="ECO:0000256" key="15">
    <source>
        <dbReference type="ARBA" id="ARBA00025589"/>
    </source>
</evidence>
<organism evidence="19 20">
    <name type="scientific">Acidocella aminolytica 101 = DSM 11237</name>
    <dbReference type="NCBI Taxonomy" id="1120923"/>
    <lineage>
        <taxon>Bacteria</taxon>
        <taxon>Pseudomonadati</taxon>
        <taxon>Pseudomonadota</taxon>
        <taxon>Alphaproteobacteria</taxon>
        <taxon>Acetobacterales</taxon>
        <taxon>Acidocellaceae</taxon>
        <taxon>Acidocella</taxon>
    </lineage>
</organism>
<comment type="cofactor">
    <cofactor evidence="17">
        <name>Mg(2+)</name>
        <dbReference type="ChEBI" id="CHEBI:18420"/>
    </cofactor>
    <text evidence="17">Binds 2 magnesium ions per subunit.</text>
</comment>
<evidence type="ECO:0000256" key="11">
    <source>
        <dbReference type="ARBA" id="ARBA00022842"/>
    </source>
</evidence>
<evidence type="ECO:0000256" key="9">
    <source>
        <dbReference type="ARBA" id="ARBA00022723"/>
    </source>
</evidence>
<evidence type="ECO:0000256" key="8">
    <source>
        <dbReference type="ARBA" id="ARBA00022705"/>
    </source>
</evidence>
<proteinExistence type="inferred from homology"/>
<dbReference type="InterPro" id="IPR017961">
    <property type="entry name" value="DNA_pol_Y-fam_little_finger"/>
</dbReference>
<keyword evidence="12 17" id="KW-0239">DNA-directed DNA polymerase</keyword>
<dbReference type="InterPro" id="IPR001126">
    <property type="entry name" value="UmuC"/>
</dbReference>
<evidence type="ECO:0000256" key="5">
    <source>
        <dbReference type="ARBA" id="ARBA00022490"/>
    </source>
</evidence>
<name>A0A0D6PEF9_9PROT</name>
<gene>
    <name evidence="17" type="primary">dinB</name>
    <name evidence="19" type="ORF">Aam_035_079</name>
</gene>
<evidence type="ECO:0000256" key="14">
    <source>
        <dbReference type="ARBA" id="ARBA00023204"/>
    </source>
</evidence>
<dbReference type="AlphaFoldDB" id="A0A0D6PEF9"/>
<keyword evidence="10 17" id="KW-0227">DNA damage</keyword>
<dbReference type="Gene3D" id="3.30.1490.100">
    <property type="entry name" value="DNA polymerase, Y-family, little finger domain"/>
    <property type="match status" value="1"/>
</dbReference>
<evidence type="ECO:0000256" key="12">
    <source>
        <dbReference type="ARBA" id="ARBA00022932"/>
    </source>
</evidence>
<dbReference type="Proteomes" id="UP000032668">
    <property type="component" value="Unassembled WGS sequence"/>
</dbReference>
<evidence type="ECO:0000256" key="2">
    <source>
        <dbReference type="ARBA" id="ARBA00010945"/>
    </source>
</evidence>
<comment type="catalytic activity">
    <reaction evidence="16 17">
        <text>DNA(n) + a 2'-deoxyribonucleoside 5'-triphosphate = DNA(n+1) + diphosphate</text>
        <dbReference type="Rhea" id="RHEA:22508"/>
        <dbReference type="Rhea" id="RHEA-COMP:17339"/>
        <dbReference type="Rhea" id="RHEA-COMP:17340"/>
        <dbReference type="ChEBI" id="CHEBI:33019"/>
        <dbReference type="ChEBI" id="CHEBI:61560"/>
        <dbReference type="ChEBI" id="CHEBI:173112"/>
        <dbReference type="EC" id="2.7.7.7"/>
    </reaction>
</comment>
<dbReference type="PANTHER" id="PTHR11076">
    <property type="entry name" value="DNA REPAIR POLYMERASE UMUC / TRANSFERASE FAMILY MEMBER"/>
    <property type="match status" value="1"/>
</dbReference>
<evidence type="ECO:0000256" key="7">
    <source>
        <dbReference type="ARBA" id="ARBA00022695"/>
    </source>
</evidence>
<evidence type="ECO:0000313" key="19">
    <source>
        <dbReference type="EMBL" id="GAN80072.1"/>
    </source>
</evidence>
<dbReference type="Gene3D" id="3.30.70.270">
    <property type="match status" value="1"/>
</dbReference>
<dbReference type="GO" id="GO:0006281">
    <property type="term" value="P:DNA repair"/>
    <property type="evidence" value="ECO:0007669"/>
    <property type="project" value="UniProtKB-UniRule"/>
</dbReference>
<dbReference type="GO" id="GO:0009432">
    <property type="term" value="P:SOS response"/>
    <property type="evidence" value="ECO:0007669"/>
    <property type="project" value="TreeGrafter"/>
</dbReference>
<feature type="active site" evidence="17">
    <location>
        <position position="110"/>
    </location>
</feature>
<dbReference type="PROSITE" id="PS50173">
    <property type="entry name" value="UMUC"/>
    <property type="match status" value="1"/>
</dbReference>
<feature type="domain" description="UmuC" evidence="18">
    <location>
        <begin position="12"/>
        <end position="191"/>
    </location>
</feature>
<keyword evidence="14 17" id="KW-0234">DNA repair</keyword>
<dbReference type="Pfam" id="PF11799">
    <property type="entry name" value="IMS_C"/>
    <property type="match status" value="1"/>
</dbReference>
<dbReference type="NCBIfam" id="NF002751">
    <property type="entry name" value="PRK02794.1"/>
    <property type="match status" value="1"/>
</dbReference>
<evidence type="ECO:0000256" key="6">
    <source>
        <dbReference type="ARBA" id="ARBA00022679"/>
    </source>
</evidence>
<dbReference type="InterPro" id="IPR050116">
    <property type="entry name" value="DNA_polymerase-Y"/>
</dbReference>
<dbReference type="PANTHER" id="PTHR11076:SF33">
    <property type="entry name" value="DNA POLYMERASE KAPPA"/>
    <property type="match status" value="1"/>
</dbReference>
<dbReference type="GO" id="GO:0006261">
    <property type="term" value="P:DNA-templated DNA replication"/>
    <property type="evidence" value="ECO:0007669"/>
    <property type="project" value="UniProtKB-UniRule"/>
</dbReference>
<keyword evidence="20" id="KW-1185">Reference proteome</keyword>
<keyword evidence="13 17" id="KW-0238">DNA-binding</keyword>
<dbReference type="Gene3D" id="3.40.1170.60">
    <property type="match status" value="1"/>
</dbReference>
<keyword evidence="7 17" id="KW-0548">Nucleotidyltransferase</keyword>
<keyword evidence="5 17" id="KW-0963">Cytoplasm</keyword>
<dbReference type="EMBL" id="BANC01000035">
    <property type="protein sequence ID" value="GAN80072.1"/>
    <property type="molecule type" value="Genomic_DNA"/>
</dbReference>
<comment type="function">
    <text evidence="15 17">Poorly processive, error-prone DNA polymerase involved in untargeted mutagenesis. Copies undamaged DNA at stalled replication forks, which arise in vivo from mismatched or misaligned primer ends. These misaligned primers can be extended by PolIV. Exhibits no 3'-5' exonuclease (proofreading) activity. May be involved in translesional synthesis, in conjunction with the beta clamp from PolIII.</text>
</comment>
<keyword evidence="8 17" id="KW-0235">DNA replication</keyword>
<evidence type="ECO:0000256" key="4">
    <source>
        <dbReference type="ARBA" id="ARBA00022457"/>
    </source>
</evidence>
<dbReference type="FunFam" id="3.30.1490.100:FF:000004">
    <property type="entry name" value="DNA polymerase IV"/>
    <property type="match status" value="1"/>
</dbReference>
<evidence type="ECO:0000256" key="16">
    <source>
        <dbReference type="ARBA" id="ARBA00049244"/>
    </source>
</evidence>
<feature type="binding site" evidence="17">
    <location>
        <position position="16"/>
    </location>
    <ligand>
        <name>Mg(2+)</name>
        <dbReference type="ChEBI" id="CHEBI:18420"/>
    </ligand>
</feature>
<sequence length="395" mass="42948">MVRHPELFSLAIAHIDCDAFYAAVEKRDRPELRDKPVIIGGGVRGVVSTCCYIARIYGVRSAMPMFKARKLCPQAVVIKPDMTKYAAVSRQMREMMEALTPLVQPLSIDEAALDLSGTATLHGAPPAIVLTRLARRVEAALGITISIGLSRNRMLAKLAAERGKPRGFFVLGREAEDVLANERLGLLPGFGPALVKKLEARGIVTIAQLAALDRHEAAKLGHDGAALVARARLQDDRPIRPERESKSISAETTFETDIADRAALEAELWPLCEKLGRRLHREDQAAAGLVLKLKSADFQQRTRSQRLPAPTRLAETIFEAAQPLLAREADGTKFRLIGIGAAPLAPAALADLGDLADTSTPRRRARQEAIDQLRARFGEGAVQRGRALRPVKGKG</sequence>
<dbReference type="GO" id="GO:0005829">
    <property type="term" value="C:cytosol"/>
    <property type="evidence" value="ECO:0007669"/>
    <property type="project" value="TreeGrafter"/>
</dbReference>
<dbReference type="Pfam" id="PF00817">
    <property type="entry name" value="IMS"/>
    <property type="match status" value="1"/>
</dbReference>
<dbReference type="InterPro" id="IPR043128">
    <property type="entry name" value="Rev_trsase/Diguanyl_cyclase"/>
</dbReference>
<dbReference type="NCBIfam" id="NF002677">
    <property type="entry name" value="PRK02406.1"/>
    <property type="match status" value="1"/>
</dbReference>
<dbReference type="GO" id="GO:0003684">
    <property type="term" value="F:damaged DNA binding"/>
    <property type="evidence" value="ECO:0007669"/>
    <property type="project" value="InterPro"/>
</dbReference>
<dbReference type="EC" id="2.7.7.7" evidence="17"/>
<accession>A0A0D6PEF9</accession>
<dbReference type="STRING" id="1120923.SAMN02746095_02020"/>
<feature type="site" description="Substrate discrimination" evidence="17">
    <location>
        <position position="21"/>
    </location>
</feature>
<feature type="binding site" evidence="17">
    <location>
        <position position="109"/>
    </location>
    <ligand>
        <name>Mg(2+)</name>
        <dbReference type="ChEBI" id="CHEBI:18420"/>
    </ligand>
</feature>
<comment type="subcellular location">
    <subcellularLocation>
        <location evidence="1 17">Cytoplasm</location>
    </subcellularLocation>
</comment>
<dbReference type="GO" id="GO:0000287">
    <property type="term" value="F:magnesium ion binding"/>
    <property type="evidence" value="ECO:0007669"/>
    <property type="project" value="UniProtKB-UniRule"/>
</dbReference>
<evidence type="ECO:0000256" key="3">
    <source>
        <dbReference type="ARBA" id="ARBA00011245"/>
    </source>
</evidence>
<evidence type="ECO:0000256" key="17">
    <source>
        <dbReference type="HAMAP-Rule" id="MF_01113"/>
    </source>
</evidence>
<evidence type="ECO:0000256" key="10">
    <source>
        <dbReference type="ARBA" id="ARBA00022763"/>
    </source>
</evidence>
<dbReference type="InterPro" id="IPR043502">
    <property type="entry name" value="DNA/RNA_pol_sf"/>
</dbReference>
<reference evidence="19 20" key="1">
    <citation type="submission" date="2012-11" db="EMBL/GenBank/DDBJ databases">
        <title>Whole genome sequence of Acidocella aminolytica 101 = DSM 11237.</title>
        <authorList>
            <person name="Azuma Y."/>
            <person name="Higashiura N."/>
            <person name="Hirakawa H."/>
            <person name="Matsushita K."/>
        </authorList>
    </citation>
    <scope>NUCLEOTIDE SEQUENCE [LARGE SCALE GENOMIC DNA]</scope>
    <source>
        <strain evidence="20">101 / DSM 11237</strain>
    </source>
</reference>
<dbReference type="GO" id="GO:0042276">
    <property type="term" value="P:error-prone translesion synthesis"/>
    <property type="evidence" value="ECO:0007669"/>
    <property type="project" value="TreeGrafter"/>
</dbReference>
<protein>
    <recommendedName>
        <fullName evidence="17">DNA polymerase IV</fullName>
        <shortName evidence="17">Pol IV</shortName>
        <ecNumber evidence="17">2.7.7.7</ecNumber>
    </recommendedName>
</protein>
<keyword evidence="11 17" id="KW-0460">Magnesium</keyword>
<dbReference type="SUPFAM" id="SSF56672">
    <property type="entry name" value="DNA/RNA polymerases"/>
    <property type="match status" value="1"/>
</dbReference>
<dbReference type="CDD" id="cd03586">
    <property type="entry name" value="PolY_Pol_IV_kappa"/>
    <property type="match status" value="1"/>
</dbReference>
<dbReference type="GO" id="GO:0003887">
    <property type="term" value="F:DNA-directed DNA polymerase activity"/>
    <property type="evidence" value="ECO:0007669"/>
    <property type="project" value="UniProtKB-UniRule"/>
</dbReference>
<keyword evidence="9 17" id="KW-0479">Metal-binding</keyword>
<evidence type="ECO:0000259" key="18">
    <source>
        <dbReference type="PROSITE" id="PS50173"/>
    </source>
</evidence>
<keyword evidence="6 17" id="KW-0808">Transferase</keyword>
<dbReference type="SUPFAM" id="SSF100879">
    <property type="entry name" value="Lesion bypass DNA polymerase (Y-family), little finger domain"/>
    <property type="match status" value="1"/>
</dbReference>
<comment type="caution">
    <text evidence="19">The sequence shown here is derived from an EMBL/GenBank/DDBJ whole genome shotgun (WGS) entry which is preliminary data.</text>
</comment>
<dbReference type="InterPro" id="IPR036775">
    <property type="entry name" value="DNA_pol_Y-fam_lit_finger_sf"/>
</dbReference>
<evidence type="ECO:0000256" key="1">
    <source>
        <dbReference type="ARBA" id="ARBA00004496"/>
    </source>
</evidence>
<comment type="subunit">
    <text evidence="3 17">Monomer.</text>
</comment>
<dbReference type="FunFam" id="3.40.1170.60:FF:000001">
    <property type="entry name" value="DNA polymerase IV"/>
    <property type="match status" value="1"/>
</dbReference>
<evidence type="ECO:0000313" key="20">
    <source>
        <dbReference type="Proteomes" id="UP000032668"/>
    </source>
</evidence>
<dbReference type="Gene3D" id="1.10.150.20">
    <property type="entry name" value="5' to 3' exonuclease, C-terminal subdomain"/>
    <property type="match status" value="1"/>
</dbReference>